<dbReference type="SUPFAM" id="SSF47413">
    <property type="entry name" value="lambda repressor-like DNA-binding domains"/>
    <property type="match status" value="1"/>
</dbReference>
<dbReference type="Proteomes" id="UP000651517">
    <property type="component" value="Unassembled WGS sequence"/>
</dbReference>
<evidence type="ECO:0000259" key="1">
    <source>
        <dbReference type="PROSITE" id="PS50943"/>
    </source>
</evidence>
<dbReference type="InterPro" id="IPR001387">
    <property type="entry name" value="Cro/C1-type_HTH"/>
</dbReference>
<dbReference type="Pfam" id="PF01381">
    <property type="entry name" value="HTH_3"/>
    <property type="match status" value="1"/>
</dbReference>
<dbReference type="CDD" id="cd00093">
    <property type="entry name" value="HTH_XRE"/>
    <property type="match status" value="1"/>
</dbReference>
<organism evidence="2 3">
    <name type="scientific">Brevibacterium gallinarum</name>
    <dbReference type="NCBI Taxonomy" id="2762220"/>
    <lineage>
        <taxon>Bacteria</taxon>
        <taxon>Bacillati</taxon>
        <taxon>Actinomycetota</taxon>
        <taxon>Actinomycetes</taxon>
        <taxon>Micrococcales</taxon>
        <taxon>Brevibacteriaceae</taxon>
        <taxon>Brevibacterium</taxon>
    </lineage>
</organism>
<dbReference type="RefSeq" id="WP_191724952.1">
    <property type="nucleotide sequence ID" value="NZ_JACSPY010000001.1"/>
</dbReference>
<dbReference type="EMBL" id="JACSPY010000001">
    <property type="protein sequence ID" value="MBD8019348.1"/>
    <property type="molecule type" value="Genomic_DNA"/>
</dbReference>
<protein>
    <submittedName>
        <fullName evidence="2">Helix-turn-helix transcriptional regulator</fullName>
    </submittedName>
</protein>
<gene>
    <name evidence="2" type="ORF">H9634_00935</name>
</gene>
<dbReference type="PROSITE" id="PS50943">
    <property type="entry name" value="HTH_CROC1"/>
    <property type="match status" value="1"/>
</dbReference>
<name>A0ABR8WR31_9MICO</name>
<dbReference type="InterPro" id="IPR010982">
    <property type="entry name" value="Lambda_DNA-bd_dom_sf"/>
</dbReference>
<dbReference type="Gene3D" id="1.10.260.40">
    <property type="entry name" value="lambda repressor-like DNA-binding domains"/>
    <property type="match status" value="1"/>
</dbReference>
<evidence type="ECO:0000313" key="2">
    <source>
        <dbReference type="EMBL" id="MBD8019348.1"/>
    </source>
</evidence>
<evidence type="ECO:0000313" key="3">
    <source>
        <dbReference type="Proteomes" id="UP000651517"/>
    </source>
</evidence>
<dbReference type="SMART" id="SM00530">
    <property type="entry name" value="HTH_XRE"/>
    <property type="match status" value="1"/>
</dbReference>
<reference evidence="2 3" key="1">
    <citation type="submission" date="2020-08" db="EMBL/GenBank/DDBJ databases">
        <title>A Genomic Blueprint of the Chicken Gut Microbiome.</title>
        <authorList>
            <person name="Gilroy R."/>
            <person name="Ravi A."/>
            <person name="Getino M."/>
            <person name="Pursley I."/>
            <person name="Horton D.L."/>
            <person name="Alikhan N.-F."/>
            <person name="Baker D."/>
            <person name="Gharbi K."/>
            <person name="Hall N."/>
            <person name="Watson M."/>
            <person name="Adriaenssens E.M."/>
            <person name="Foster-Nyarko E."/>
            <person name="Jarju S."/>
            <person name="Secka A."/>
            <person name="Antonio M."/>
            <person name="Oren A."/>
            <person name="Chaudhuri R."/>
            <person name="La Ragione R.M."/>
            <person name="Hildebrand F."/>
            <person name="Pallen M.J."/>
        </authorList>
    </citation>
    <scope>NUCLEOTIDE SEQUENCE [LARGE SCALE GENOMIC DNA]</scope>
    <source>
        <strain evidence="2 3">Re57</strain>
    </source>
</reference>
<sequence length="91" mass="10062">MNTNELGKQIGRNVRAELARRGKTQQDLCVLLHRSANAVSRRIRGEIQFDVIELDLIARYLDVPMMTLIGVSTNDVAGGARPDDADREVAS</sequence>
<feature type="domain" description="HTH cro/C1-type" evidence="1">
    <location>
        <begin position="14"/>
        <end position="68"/>
    </location>
</feature>
<proteinExistence type="predicted"/>
<keyword evidence="3" id="KW-1185">Reference proteome</keyword>
<accession>A0ABR8WR31</accession>
<comment type="caution">
    <text evidence="2">The sequence shown here is derived from an EMBL/GenBank/DDBJ whole genome shotgun (WGS) entry which is preliminary data.</text>
</comment>